<reference evidence="2 3" key="1">
    <citation type="submission" date="2018-06" db="EMBL/GenBank/DDBJ databases">
        <title>Genome analysis of cellulolytic fungus Trichoderma lentiforme CFAM-422.</title>
        <authorList>
            <person name="Steindorff A.S."/>
            <person name="Formighieri E.F."/>
            <person name="Midorikawa G.E.O."/>
            <person name="Tamietti M.S."/>
            <person name="Ramos E.Z."/>
            <person name="Silva A.S."/>
            <person name="Bon E.P.S."/>
            <person name="Mendes T.D."/>
            <person name="Damaso M.C.T."/>
            <person name="Favaro L.C.L."/>
        </authorList>
    </citation>
    <scope>NUCLEOTIDE SEQUENCE [LARGE SCALE GENOMIC DNA]</scope>
    <source>
        <strain evidence="2 3">CFAM-422</strain>
    </source>
</reference>
<comment type="caution">
    <text evidence="2">The sequence shown here is derived from an EMBL/GenBank/DDBJ whole genome shotgun (WGS) entry which is preliminary data.</text>
</comment>
<evidence type="ECO:0000313" key="2">
    <source>
        <dbReference type="EMBL" id="KAF3067567.1"/>
    </source>
</evidence>
<dbReference type="EMBL" id="QLNT01000015">
    <property type="protein sequence ID" value="KAF3067567.1"/>
    <property type="molecule type" value="Genomic_DNA"/>
</dbReference>
<proteinExistence type="predicted"/>
<dbReference type="Proteomes" id="UP000801864">
    <property type="component" value="Unassembled WGS sequence"/>
</dbReference>
<evidence type="ECO:0000256" key="1">
    <source>
        <dbReference type="SAM" id="MobiDB-lite"/>
    </source>
</evidence>
<sequence>MVDRGKTGDGERRKEEEEQSVREAPSQRRETESERRSGLAKATGLLSRWDSTGQRMQVQVQQLGEEQAIAGNPAGFGGQFPPCCSE</sequence>
<protein>
    <submittedName>
        <fullName evidence="2">Uncharacterized protein</fullName>
    </submittedName>
</protein>
<feature type="region of interest" description="Disordered" evidence="1">
    <location>
        <begin position="1"/>
        <end position="50"/>
    </location>
</feature>
<evidence type="ECO:0000313" key="3">
    <source>
        <dbReference type="Proteomes" id="UP000801864"/>
    </source>
</evidence>
<keyword evidence="3" id="KW-1185">Reference proteome</keyword>
<accession>A0A9P4XBC4</accession>
<name>A0A9P4XBC4_9HYPO</name>
<feature type="compositionally biased region" description="Basic and acidic residues" evidence="1">
    <location>
        <begin position="1"/>
        <end position="37"/>
    </location>
</feature>
<organism evidence="2 3">
    <name type="scientific">Trichoderma lentiforme</name>
    <dbReference type="NCBI Taxonomy" id="1567552"/>
    <lineage>
        <taxon>Eukaryota</taxon>
        <taxon>Fungi</taxon>
        <taxon>Dikarya</taxon>
        <taxon>Ascomycota</taxon>
        <taxon>Pezizomycotina</taxon>
        <taxon>Sordariomycetes</taxon>
        <taxon>Hypocreomycetidae</taxon>
        <taxon>Hypocreales</taxon>
        <taxon>Hypocreaceae</taxon>
        <taxon>Trichoderma</taxon>
    </lineage>
</organism>
<gene>
    <name evidence="2" type="ORF">CFAM422_008308</name>
</gene>
<dbReference type="AlphaFoldDB" id="A0A9P4XBC4"/>